<keyword evidence="3" id="KW-1133">Transmembrane helix</keyword>
<dbReference type="GO" id="GO:0000030">
    <property type="term" value="F:mannosyltransferase activity"/>
    <property type="evidence" value="ECO:0007669"/>
    <property type="project" value="TreeGrafter"/>
</dbReference>
<sequence>MSGRSPRHEPAPKRRGPSCLFMIFAAGLIIFLVLLSVASVLAPLPSGSKDSASQDVPEMPQVTPGAAEAEMKARLDNDPHDVNAMVSLAELMANTGRSDEAISWYEKAVNEKPDDPKIRIGFGQALTHAKHYLDAKIQLQKAQELDPKNAEPLFLLGQLYQQVQPPQPDDARKMFEQVIQVDPGSVFAQRAREQLDATPAASPPAPSP</sequence>
<evidence type="ECO:0000313" key="4">
    <source>
        <dbReference type="EMBL" id="CCF82346.1"/>
    </source>
</evidence>
<dbReference type="RefSeq" id="WP_008474465.1">
    <property type="nucleotide sequence ID" value="NZ_CAGS01000005.1"/>
</dbReference>
<comment type="caution">
    <text evidence="4">The sequence shown here is derived from an EMBL/GenBank/DDBJ whole genome shotgun (WGS) entry which is preliminary data.</text>
</comment>
<dbReference type="InterPro" id="IPR011990">
    <property type="entry name" value="TPR-like_helical_dom_sf"/>
</dbReference>
<dbReference type="GO" id="GO:0035269">
    <property type="term" value="P:protein O-linked glycosylation via mannose"/>
    <property type="evidence" value="ECO:0007669"/>
    <property type="project" value="TreeGrafter"/>
</dbReference>
<protein>
    <submittedName>
        <fullName evidence="4">Tetratricopeptide TPR_2 repeat protein</fullName>
    </submittedName>
</protein>
<evidence type="ECO:0000256" key="3">
    <source>
        <dbReference type="SAM" id="Phobius"/>
    </source>
</evidence>
<dbReference type="Proteomes" id="UP000004221">
    <property type="component" value="Unassembled WGS sequence"/>
</dbReference>
<evidence type="ECO:0000256" key="1">
    <source>
        <dbReference type="PROSITE-ProRule" id="PRU00339"/>
    </source>
</evidence>
<dbReference type="Pfam" id="PF14559">
    <property type="entry name" value="TPR_19"/>
    <property type="match status" value="1"/>
</dbReference>
<keyword evidence="3" id="KW-0472">Membrane</keyword>
<dbReference type="SUPFAM" id="SSF48452">
    <property type="entry name" value="TPR-like"/>
    <property type="match status" value="1"/>
</dbReference>
<reference evidence="4 5" key="1">
    <citation type="journal article" date="2012" name="ISME J.">
        <title>Nitrification expanded: discovery, physiology and genomics of a nitrite-oxidizing bacterium from the phylum Chloroflexi.</title>
        <authorList>
            <person name="Sorokin D.Y."/>
            <person name="Lucker S."/>
            <person name="Vejmelkova D."/>
            <person name="Kostrikina N.A."/>
            <person name="Kleerebezem R."/>
            <person name="Rijpstra W.I."/>
            <person name="Damste J.S."/>
            <person name="Le Paslier D."/>
            <person name="Muyzer G."/>
            <person name="Wagner M."/>
            <person name="van Loosdrecht M.C."/>
            <person name="Daims H."/>
        </authorList>
    </citation>
    <scope>NUCLEOTIDE SEQUENCE [LARGE SCALE GENOMIC DNA]</scope>
    <source>
        <strain evidence="5">none</strain>
    </source>
</reference>
<dbReference type="OrthoDB" id="9769030at2"/>
<dbReference type="InterPro" id="IPR019734">
    <property type="entry name" value="TPR_rpt"/>
</dbReference>
<accession>I4ECD4</accession>
<dbReference type="AlphaFoldDB" id="I4ECD4"/>
<feature type="region of interest" description="Disordered" evidence="2">
    <location>
        <begin position="188"/>
        <end position="208"/>
    </location>
</feature>
<feature type="region of interest" description="Disordered" evidence="2">
    <location>
        <begin position="46"/>
        <end position="66"/>
    </location>
</feature>
<name>I4ECD4_9BACT</name>
<proteinExistence type="predicted"/>
<organism evidence="4 5">
    <name type="scientific">Nitrolancea hollandica Lb</name>
    <dbReference type="NCBI Taxonomy" id="1129897"/>
    <lineage>
        <taxon>Bacteria</taxon>
        <taxon>Pseudomonadati</taxon>
        <taxon>Thermomicrobiota</taxon>
        <taxon>Thermomicrobia</taxon>
        <taxon>Sphaerobacterales</taxon>
        <taxon>Sphaerobacterineae</taxon>
        <taxon>Sphaerobacteraceae</taxon>
        <taxon>Nitrolancea</taxon>
    </lineage>
</organism>
<evidence type="ECO:0000313" key="5">
    <source>
        <dbReference type="Proteomes" id="UP000004221"/>
    </source>
</evidence>
<feature type="transmembrane region" description="Helical" evidence="3">
    <location>
        <begin position="20"/>
        <end position="44"/>
    </location>
</feature>
<dbReference type="SMART" id="SM00028">
    <property type="entry name" value="TPR"/>
    <property type="match status" value="3"/>
</dbReference>
<gene>
    <name evidence="4" type="ORF">NITHO_1020026</name>
</gene>
<dbReference type="InterPro" id="IPR052384">
    <property type="entry name" value="TMTC_O-mannosyltransferase"/>
</dbReference>
<keyword evidence="5" id="KW-1185">Reference proteome</keyword>
<dbReference type="Gene3D" id="1.25.40.10">
    <property type="entry name" value="Tetratricopeptide repeat domain"/>
    <property type="match status" value="1"/>
</dbReference>
<dbReference type="PROSITE" id="PS50005">
    <property type="entry name" value="TPR"/>
    <property type="match status" value="1"/>
</dbReference>
<dbReference type="EMBL" id="CAGS01000005">
    <property type="protein sequence ID" value="CCF82346.1"/>
    <property type="molecule type" value="Genomic_DNA"/>
</dbReference>
<dbReference type="PANTHER" id="PTHR44216:SF3">
    <property type="entry name" value="PROTEIN O-MANNOSYL-TRANSFERASE TMTC2"/>
    <property type="match status" value="1"/>
</dbReference>
<keyword evidence="3" id="KW-0812">Transmembrane</keyword>
<keyword evidence="1" id="KW-0802">TPR repeat</keyword>
<evidence type="ECO:0000256" key="2">
    <source>
        <dbReference type="SAM" id="MobiDB-lite"/>
    </source>
</evidence>
<dbReference type="PANTHER" id="PTHR44216">
    <property type="entry name" value="PROTEIN O-MANNOSYL-TRANSFERASE TMTC2"/>
    <property type="match status" value="1"/>
</dbReference>
<feature type="repeat" description="TPR" evidence="1">
    <location>
        <begin position="82"/>
        <end position="115"/>
    </location>
</feature>